<dbReference type="OrthoDB" id="5244465at2"/>
<feature type="region of interest" description="Disordered" evidence="6">
    <location>
        <begin position="1"/>
        <end position="20"/>
    </location>
</feature>
<comment type="subcellular location">
    <subcellularLocation>
        <location evidence="1 5">Cytoplasm</location>
    </subcellularLocation>
</comment>
<feature type="domain" description="RecX second three-helical" evidence="7">
    <location>
        <begin position="125"/>
        <end position="166"/>
    </location>
</feature>
<evidence type="ECO:0000256" key="1">
    <source>
        <dbReference type="ARBA" id="ARBA00004496"/>
    </source>
</evidence>
<reference evidence="9 10" key="1">
    <citation type="submission" date="2019-06" db="EMBL/GenBank/DDBJ databases">
        <title>Sequencing the genomes of 1000 actinobacteria strains.</title>
        <authorList>
            <person name="Klenk H.-P."/>
        </authorList>
    </citation>
    <scope>NUCLEOTIDE SEQUENCE [LARGE SCALE GENOMIC DNA]</scope>
    <source>
        <strain evidence="9 10">DSM 26477</strain>
    </source>
</reference>
<protein>
    <recommendedName>
        <fullName evidence="3 5">Regulatory protein RecX</fullName>
    </recommendedName>
</protein>
<gene>
    <name evidence="5" type="primary">recX</name>
    <name evidence="9" type="ORF">FB562_1458</name>
</gene>
<keyword evidence="4 5" id="KW-0963">Cytoplasm</keyword>
<dbReference type="EMBL" id="VFOM01000001">
    <property type="protein sequence ID" value="TQL48364.1"/>
    <property type="molecule type" value="Genomic_DNA"/>
</dbReference>
<evidence type="ECO:0000256" key="5">
    <source>
        <dbReference type="HAMAP-Rule" id="MF_01114"/>
    </source>
</evidence>
<dbReference type="AlphaFoldDB" id="A0A542YKB7"/>
<evidence type="ECO:0000313" key="10">
    <source>
        <dbReference type="Proteomes" id="UP000317998"/>
    </source>
</evidence>
<dbReference type="InterPro" id="IPR003783">
    <property type="entry name" value="Regulatory_RecX"/>
</dbReference>
<feature type="compositionally biased region" description="Low complexity" evidence="6">
    <location>
        <begin position="37"/>
        <end position="69"/>
    </location>
</feature>
<dbReference type="PANTHER" id="PTHR33602">
    <property type="entry name" value="REGULATORY PROTEIN RECX FAMILY PROTEIN"/>
    <property type="match status" value="1"/>
</dbReference>
<evidence type="ECO:0000256" key="4">
    <source>
        <dbReference type="ARBA" id="ARBA00022490"/>
    </source>
</evidence>
<dbReference type="InterPro" id="IPR053924">
    <property type="entry name" value="RecX_HTH_2nd"/>
</dbReference>
<evidence type="ECO:0000256" key="2">
    <source>
        <dbReference type="ARBA" id="ARBA00009695"/>
    </source>
</evidence>
<dbReference type="InterPro" id="IPR036388">
    <property type="entry name" value="WH-like_DNA-bd_sf"/>
</dbReference>
<dbReference type="GO" id="GO:0005737">
    <property type="term" value="C:cytoplasm"/>
    <property type="evidence" value="ECO:0007669"/>
    <property type="project" value="UniProtKB-SubCell"/>
</dbReference>
<dbReference type="InterPro" id="IPR053925">
    <property type="entry name" value="RecX_HTH_3rd"/>
</dbReference>
<comment type="caution">
    <text evidence="9">The sequence shown here is derived from an EMBL/GenBank/DDBJ whole genome shotgun (WGS) entry which is preliminary data.</text>
</comment>
<keyword evidence="10" id="KW-1185">Reference proteome</keyword>
<feature type="domain" description="RecX third three-helical" evidence="8">
    <location>
        <begin position="173"/>
        <end position="219"/>
    </location>
</feature>
<dbReference type="Proteomes" id="UP000317998">
    <property type="component" value="Unassembled WGS sequence"/>
</dbReference>
<sequence length="235" mass="25444">MSVHRIPSKASSSGESRDDRLAPVIYLPGARPAAATEDALLPEGAEEAAAVSQADAPAAGGSAAPASSRRGPERQARRAENVSLAGLTRRNMSRWEIEGLLRSREIDEQLIEAEVARLESVGLIDDAALAETLVRTQHERKGLGRQGIVSELRRRHIDQQLIDEALEQLEAGDERERARELAEKRASQLRSYDAATAERRLTAFLTRKGYSSSIVREAVAGALKGGSRSGGVRFE</sequence>
<name>A0A542YKB7_9MICO</name>
<comment type="function">
    <text evidence="5">Modulates RecA activity.</text>
</comment>
<evidence type="ECO:0000256" key="3">
    <source>
        <dbReference type="ARBA" id="ARBA00018111"/>
    </source>
</evidence>
<accession>A0A542YKB7</accession>
<dbReference type="PANTHER" id="PTHR33602:SF1">
    <property type="entry name" value="REGULATORY PROTEIN RECX FAMILY PROTEIN"/>
    <property type="match status" value="1"/>
</dbReference>
<dbReference type="Pfam" id="PF02631">
    <property type="entry name" value="RecX_HTH2"/>
    <property type="match status" value="1"/>
</dbReference>
<dbReference type="HAMAP" id="MF_01114">
    <property type="entry name" value="RecX"/>
    <property type="match status" value="1"/>
</dbReference>
<dbReference type="Gene3D" id="1.10.10.10">
    <property type="entry name" value="Winged helix-like DNA-binding domain superfamily/Winged helix DNA-binding domain"/>
    <property type="match status" value="2"/>
</dbReference>
<evidence type="ECO:0000259" key="7">
    <source>
        <dbReference type="Pfam" id="PF02631"/>
    </source>
</evidence>
<feature type="compositionally biased region" description="Basic and acidic residues" evidence="6">
    <location>
        <begin position="70"/>
        <end position="80"/>
    </location>
</feature>
<feature type="region of interest" description="Disordered" evidence="6">
    <location>
        <begin position="37"/>
        <end position="80"/>
    </location>
</feature>
<dbReference type="GO" id="GO:0006282">
    <property type="term" value="P:regulation of DNA repair"/>
    <property type="evidence" value="ECO:0007669"/>
    <property type="project" value="UniProtKB-UniRule"/>
</dbReference>
<evidence type="ECO:0000256" key="6">
    <source>
        <dbReference type="SAM" id="MobiDB-lite"/>
    </source>
</evidence>
<evidence type="ECO:0000313" key="9">
    <source>
        <dbReference type="EMBL" id="TQL48364.1"/>
    </source>
</evidence>
<dbReference type="RefSeq" id="WP_141880480.1">
    <property type="nucleotide sequence ID" value="NZ_VFOM01000001.1"/>
</dbReference>
<comment type="similarity">
    <text evidence="2 5">Belongs to the RecX family.</text>
</comment>
<dbReference type="Pfam" id="PF21981">
    <property type="entry name" value="RecX_HTH3"/>
    <property type="match status" value="1"/>
</dbReference>
<organism evidence="9 10">
    <name type="scientific">Homoserinimonas aerilata</name>
    <dbReference type="NCBI Taxonomy" id="1162970"/>
    <lineage>
        <taxon>Bacteria</taxon>
        <taxon>Bacillati</taxon>
        <taxon>Actinomycetota</taxon>
        <taxon>Actinomycetes</taxon>
        <taxon>Micrococcales</taxon>
        <taxon>Microbacteriaceae</taxon>
        <taxon>Homoserinimonas</taxon>
    </lineage>
</organism>
<evidence type="ECO:0000259" key="8">
    <source>
        <dbReference type="Pfam" id="PF21981"/>
    </source>
</evidence>
<proteinExistence type="inferred from homology"/>